<evidence type="ECO:0000259" key="6">
    <source>
        <dbReference type="Pfam" id="PF02465"/>
    </source>
</evidence>
<dbReference type="GO" id="GO:0009424">
    <property type="term" value="C:bacterial-type flagellum hook"/>
    <property type="evidence" value="ECO:0007669"/>
    <property type="project" value="UniProtKB-UniRule"/>
</dbReference>
<dbReference type="Proteomes" id="UP000185669">
    <property type="component" value="Unassembled WGS sequence"/>
</dbReference>
<dbReference type="GO" id="GO:0071973">
    <property type="term" value="P:bacterial-type flagellum-dependent cell motility"/>
    <property type="evidence" value="ECO:0007669"/>
    <property type="project" value="TreeGrafter"/>
</dbReference>
<dbReference type="InterPro" id="IPR010809">
    <property type="entry name" value="FliD_C"/>
</dbReference>
<dbReference type="OrthoDB" id="9776025at2"/>
<dbReference type="PANTHER" id="PTHR30288">
    <property type="entry name" value="FLAGELLAR CAP/ASSEMBLY PROTEIN FLID"/>
    <property type="match status" value="1"/>
</dbReference>
<comment type="subcellular location">
    <subcellularLocation>
        <location evidence="5">Secreted</location>
    </subcellularLocation>
    <subcellularLocation>
        <location evidence="5">Bacterial flagellum</location>
    </subcellularLocation>
</comment>
<dbReference type="InterPro" id="IPR003481">
    <property type="entry name" value="FliD_N"/>
</dbReference>
<feature type="domain" description="Flagellar hook-associated protein 2 N-terminal" evidence="6">
    <location>
        <begin position="11"/>
        <end position="107"/>
    </location>
</feature>
<keyword evidence="9" id="KW-1185">Reference proteome</keyword>
<dbReference type="EMBL" id="FTNC01000003">
    <property type="protein sequence ID" value="SIQ30081.1"/>
    <property type="molecule type" value="Genomic_DNA"/>
</dbReference>
<dbReference type="STRING" id="56779.SAMN05421834_10353"/>
<name>A0A1N6RMQ7_9FIRM</name>
<dbReference type="AlphaFoldDB" id="A0A1N6RMQ7"/>
<dbReference type="RefSeq" id="WP_076543910.1">
    <property type="nucleotide sequence ID" value="NZ_FTNC01000003.1"/>
</dbReference>
<organism evidence="8 9">
    <name type="scientific">Halanaerobium kushneri</name>
    <dbReference type="NCBI Taxonomy" id="56779"/>
    <lineage>
        <taxon>Bacteria</taxon>
        <taxon>Bacillati</taxon>
        <taxon>Bacillota</taxon>
        <taxon>Clostridia</taxon>
        <taxon>Halanaerobiales</taxon>
        <taxon>Halanaerobiaceae</taxon>
        <taxon>Halanaerobium</taxon>
    </lineage>
</organism>
<keyword evidence="8" id="KW-0969">Cilium</keyword>
<keyword evidence="3 5" id="KW-0175">Coiled coil</keyword>
<feature type="domain" description="Flagellar hook-associated protein 2 C-terminal" evidence="7">
    <location>
        <begin position="213"/>
        <end position="443"/>
    </location>
</feature>
<reference evidence="9" key="1">
    <citation type="submission" date="2017-01" db="EMBL/GenBank/DDBJ databases">
        <authorList>
            <person name="Varghese N."/>
            <person name="Submissions S."/>
        </authorList>
    </citation>
    <scope>NUCLEOTIDE SEQUENCE [LARGE SCALE GENOMIC DNA]</scope>
    <source>
        <strain evidence="9">ATCC 700103</strain>
    </source>
</reference>
<dbReference type="InterPro" id="IPR040026">
    <property type="entry name" value="FliD"/>
</dbReference>
<evidence type="ECO:0000256" key="1">
    <source>
        <dbReference type="ARBA" id="ARBA00009764"/>
    </source>
</evidence>
<evidence type="ECO:0000313" key="8">
    <source>
        <dbReference type="EMBL" id="SIQ30081.1"/>
    </source>
</evidence>
<evidence type="ECO:0000256" key="5">
    <source>
        <dbReference type="RuleBase" id="RU362066"/>
    </source>
</evidence>
<evidence type="ECO:0000256" key="4">
    <source>
        <dbReference type="ARBA" id="ARBA00023143"/>
    </source>
</evidence>
<comment type="similarity">
    <text evidence="1 5">Belongs to the FliD family.</text>
</comment>
<dbReference type="PANTHER" id="PTHR30288:SF0">
    <property type="entry name" value="FLAGELLAR HOOK-ASSOCIATED PROTEIN 2"/>
    <property type="match status" value="1"/>
</dbReference>
<dbReference type="GO" id="GO:0005576">
    <property type="term" value="C:extracellular region"/>
    <property type="evidence" value="ECO:0007669"/>
    <property type="project" value="UniProtKB-SubCell"/>
</dbReference>
<feature type="coiled-coil region" evidence="5">
    <location>
        <begin position="399"/>
        <end position="444"/>
    </location>
</feature>
<dbReference type="GO" id="GO:0009421">
    <property type="term" value="C:bacterial-type flagellum filament cap"/>
    <property type="evidence" value="ECO:0007669"/>
    <property type="project" value="InterPro"/>
</dbReference>
<protein>
    <recommendedName>
        <fullName evidence="5">Flagellar hook-associated protein 2</fullName>
        <shortName evidence="5">HAP2</shortName>
    </recommendedName>
    <alternativeName>
        <fullName evidence="5">Flagellar cap protein</fullName>
    </alternativeName>
</protein>
<evidence type="ECO:0000313" key="9">
    <source>
        <dbReference type="Proteomes" id="UP000185669"/>
    </source>
</evidence>
<proteinExistence type="inferred from homology"/>
<comment type="subunit">
    <text evidence="2 5">Homopentamer.</text>
</comment>
<dbReference type="Pfam" id="PF07195">
    <property type="entry name" value="FliD_C"/>
    <property type="match status" value="1"/>
</dbReference>
<evidence type="ECO:0000259" key="7">
    <source>
        <dbReference type="Pfam" id="PF07195"/>
    </source>
</evidence>
<sequence>MSDLSLGGLATGMDTESIINQLVQLEQRPIYNYQQEISELEQTKGAWRDINSRLDNLENKLTDLKLSSTYNSRTASSSNEDVVTATAANSANEANYDITVNQVATAQRLIGARKTSFSAAADDVITLNGTDINISTGDSLGDISSKINDADSGYSTSVINEVLVIEAEKTGVENALLDGSDGSTPTVSDNNGILKELGILDTTNGYFTNEKAATDAKVEINGITGITSSSNEITEAVDSMTFNINPEAAANSTATISVAKDAGKATKAVQAFVDQYNSVMDFMNSKSGYDSETEEGGILQGDGTVMRLQMRLRELVTSKVKDSGAYKTLTSLGIEIDRDGVMSFDSAKFTEALENSPEEVMSIFNAESDSDGYNGMAVRMDSYLNQLMQSNTGLIPRKLDFYDTRIDSLNDDIEDVQRKVEMTRQRYVDQFAAMEEAISEMQSQQSWMMSQLSSMGGSTVSSMM</sequence>
<gene>
    <name evidence="8" type="ORF">SAMN05421834_10353</name>
</gene>
<evidence type="ECO:0000256" key="3">
    <source>
        <dbReference type="ARBA" id="ARBA00023054"/>
    </source>
</evidence>
<keyword evidence="8" id="KW-0966">Cell projection</keyword>
<keyword evidence="8" id="KW-0282">Flagellum</keyword>
<accession>A0A1N6RMQ7</accession>
<dbReference type="Pfam" id="PF02465">
    <property type="entry name" value="FliD_N"/>
    <property type="match status" value="1"/>
</dbReference>
<comment type="function">
    <text evidence="5">Required for morphogenesis and for the elongation of the flagellar filament by facilitating polymerization of the flagellin monomers at the tip of growing filament. Forms a capping structure, which prevents flagellin subunits (transported through the central channel of the flagellum) from leaking out without polymerization at the distal end.</text>
</comment>
<dbReference type="GO" id="GO:0007155">
    <property type="term" value="P:cell adhesion"/>
    <property type="evidence" value="ECO:0007669"/>
    <property type="project" value="InterPro"/>
</dbReference>
<evidence type="ECO:0000256" key="2">
    <source>
        <dbReference type="ARBA" id="ARBA00011255"/>
    </source>
</evidence>
<keyword evidence="5" id="KW-0964">Secreted</keyword>
<keyword evidence="4 5" id="KW-0975">Bacterial flagellum</keyword>